<evidence type="ECO:0000313" key="6">
    <source>
        <dbReference type="Proteomes" id="UP001212411"/>
    </source>
</evidence>
<evidence type="ECO:0000313" key="5">
    <source>
        <dbReference type="EMBL" id="WBW73319.1"/>
    </source>
</evidence>
<dbReference type="Gene3D" id="1.25.40.180">
    <property type="match status" value="3"/>
</dbReference>
<evidence type="ECO:0000259" key="4">
    <source>
        <dbReference type="SMART" id="SM00543"/>
    </source>
</evidence>
<protein>
    <submittedName>
        <fullName evidence="5">Nonsense-mediated decay protein Upf2</fullName>
    </submittedName>
</protein>
<dbReference type="GO" id="GO:0035145">
    <property type="term" value="C:exon-exon junction complex"/>
    <property type="evidence" value="ECO:0007669"/>
    <property type="project" value="TreeGrafter"/>
</dbReference>
<reference evidence="5 6" key="1">
    <citation type="journal article" date="2023" name="G3 (Bethesda)">
        <title>A high-quality reference genome for the fission yeast Schizosaccharomyces osmophilus.</title>
        <authorList>
            <person name="Jia G.S."/>
            <person name="Zhang W.C."/>
            <person name="Liang Y."/>
            <person name="Liu X.H."/>
            <person name="Rhind N."/>
            <person name="Pidoux A."/>
            <person name="Brysch-Herzberg M."/>
            <person name="Du L.L."/>
        </authorList>
    </citation>
    <scope>NUCLEOTIDE SEQUENCE [LARGE SCALE GENOMIC DNA]</scope>
    <source>
        <strain evidence="5 6">CBS 15793</strain>
    </source>
</reference>
<dbReference type="GO" id="GO:0003723">
    <property type="term" value="F:RNA binding"/>
    <property type="evidence" value="ECO:0007669"/>
    <property type="project" value="InterPro"/>
</dbReference>
<dbReference type="InterPro" id="IPR016024">
    <property type="entry name" value="ARM-type_fold"/>
</dbReference>
<feature type="domain" description="MIF4G" evidence="4">
    <location>
        <begin position="646"/>
        <end position="852"/>
    </location>
</feature>
<dbReference type="GO" id="GO:0000184">
    <property type="term" value="P:nuclear-transcribed mRNA catabolic process, nonsense-mediated decay"/>
    <property type="evidence" value="ECO:0007669"/>
    <property type="project" value="InterPro"/>
</dbReference>
<dbReference type="Pfam" id="PF02854">
    <property type="entry name" value="MIF4G"/>
    <property type="match status" value="2"/>
</dbReference>
<dbReference type="InterPro" id="IPR007193">
    <property type="entry name" value="Upf2/Nmd2_C"/>
</dbReference>
<dbReference type="Gene3D" id="4.10.80.160">
    <property type="match status" value="1"/>
</dbReference>
<sequence>MSKEELLDKLNVYLNDRQLAIQTKNGDANGFPVQKSLDSSLKKNTAFMKRCRTSLTADNYDLFIKEIKSLSLGKFVPEITLSIAEGLSKCRSVKDIQAAVKIVFFLYQRFSVSFIRPLLANLYSMLYPSPADSISGNLVKSASAVAVSETIPNKGNSINAAKTRALLRIFVEFWLHGLVRTPDDFKDLLPAVYTSGKKFRKGMLEEKAPQTPIVVLLLEDVLAAPSNFSLLPIVSSVVRSYRYELFSSYEALPGENEINQRINSVCDSHWRLQLRIQLDRYYQDLIGYIELRQHEFEEYRDRLSEQDFLENTLEGTSNKAEDFLKSIEGDIANGLSICEALNQSFPSNIKEMQDSFHKKREEVMSIQNNILNAEVLVQTGAVQLWDSEEEHRFYETFPELPNLEFVKKKSFETNGDQETKPEASTEDSQKLTKPSKSVSVKIDNLLQTLPNFMSAEQVDQAALEFLFLNTKASRNRLIKAFCNIPRTSSFLVPYYIRFARIVTPLAPEIASALVEHARGAFRRMMNRKAKHEYDTRTLIVRYVSELTKFRLMPFSYVFDCYKMCLLDFTSFDLEVLSLLLENCGRFLFRFPKSSLQITSLLEAVQKKKLAAALPAQEQLILDNALYFVNPPKTSSERVRKRPLKEEFLRYILHIRLNETNLTATIALLRKFNWKTDFEILYSTFMEVWNMKYECLNSFASLVASLYKTHPDFCIYVIDDTVDSLLTSIDSSSFGDSQKRLAQAKFLAELYCVRLLDVRSIIGILFYLLPPDKFKNILQFSPPGAISKENELFRLRMIALFLSTCGSSLVRSKTRKTMLTYLLAYQCYFLAQPEVPLDMQFEFDDVVPKVRPSMKVYKNFDEAWTALAERIQSGIDDHDQDDEEGSIVQSEKSNESENELEANDWEDNEENEDSSDDSESEEEISIDMDDPEIFNSDDEELDEERIHTDEIDEELNRMMNDSLSSRAHERGIAFDVPLPLRNTSGDASFSDLNNLLTENEENVKFTLLTKKGNKQRSQVLDVPYHSVLAQSTKSRQEEELMERKRMKEMVLNYD</sequence>
<gene>
    <name evidence="5" type="primary">upf2</name>
    <name evidence="5" type="ORF">SOMG_02857</name>
</gene>
<evidence type="ECO:0000256" key="1">
    <source>
        <dbReference type="ARBA" id="ARBA00004496"/>
    </source>
</evidence>
<keyword evidence="2" id="KW-0963">Cytoplasm</keyword>
<dbReference type="SUPFAM" id="SSF48371">
    <property type="entry name" value="ARM repeat"/>
    <property type="match status" value="2"/>
</dbReference>
<feature type="domain" description="MIF4G" evidence="4">
    <location>
        <begin position="443"/>
        <end position="631"/>
    </location>
</feature>
<comment type="subcellular location">
    <subcellularLocation>
        <location evidence="1">Cytoplasm</location>
    </subcellularLocation>
</comment>
<dbReference type="InterPro" id="IPR003890">
    <property type="entry name" value="MIF4G-like_typ-3"/>
</dbReference>
<feature type="compositionally biased region" description="Basic and acidic residues" evidence="3">
    <location>
        <begin position="412"/>
        <end position="430"/>
    </location>
</feature>
<dbReference type="InterPro" id="IPR039762">
    <property type="entry name" value="Nmd2/UPF2"/>
</dbReference>
<accession>A0AAE9WBQ7</accession>
<dbReference type="PANTHER" id="PTHR12839:SF7">
    <property type="entry name" value="REGULATOR OF NONSENSE TRANSCRIPTS 2"/>
    <property type="match status" value="1"/>
</dbReference>
<dbReference type="RefSeq" id="XP_056037562.1">
    <property type="nucleotide sequence ID" value="XM_056181648.1"/>
</dbReference>
<dbReference type="EMBL" id="CP115612">
    <property type="protein sequence ID" value="WBW73319.1"/>
    <property type="molecule type" value="Genomic_DNA"/>
</dbReference>
<evidence type="ECO:0000256" key="3">
    <source>
        <dbReference type="SAM" id="MobiDB-lite"/>
    </source>
</evidence>
<organism evidence="5 6">
    <name type="scientific">Schizosaccharomyces osmophilus</name>
    <dbReference type="NCBI Taxonomy" id="2545709"/>
    <lineage>
        <taxon>Eukaryota</taxon>
        <taxon>Fungi</taxon>
        <taxon>Dikarya</taxon>
        <taxon>Ascomycota</taxon>
        <taxon>Taphrinomycotina</taxon>
        <taxon>Schizosaccharomycetes</taxon>
        <taxon>Schizosaccharomycetales</taxon>
        <taxon>Schizosaccharomycetaceae</taxon>
        <taxon>Schizosaccharomyces</taxon>
    </lineage>
</organism>
<feature type="region of interest" description="Disordered" evidence="3">
    <location>
        <begin position="874"/>
        <end position="943"/>
    </location>
</feature>
<feature type="compositionally biased region" description="Acidic residues" evidence="3">
    <location>
        <begin position="895"/>
        <end position="942"/>
    </location>
</feature>
<feature type="region of interest" description="Disordered" evidence="3">
    <location>
        <begin position="412"/>
        <end position="432"/>
    </location>
</feature>
<dbReference type="PANTHER" id="PTHR12839">
    <property type="entry name" value="NONSENSE-MEDIATED MRNA DECAY PROTEIN 2 UP-FRAMESHIFT SUPPRESSOR 2"/>
    <property type="match status" value="1"/>
</dbReference>
<keyword evidence="6" id="KW-1185">Reference proteome</keyword>
<evidence type="ECO:0000256" key="2">
    <source>
        <dbReference type="ARBA" id="ARBA00022490"/>
    </source>
</evidence>
<proteinExistence type="predicted"/>
<dbReference type="GeneID" id="80876337"/>
<dbReference type="Proteomes" id="UP001212411">
    <property type="component" value="Chromosome 2"/>
</dbReference>
<dbReference type="SMART" id="SM00543">
    <property type="entry name" value="MIF4G"/>
    <property type="match status" value="2"/>
</dbReference>
<dbReference type="AlphaFoldDB" id="A0AAE9WBQ7"/>
<dbReference type="KEGG" id="som:SOMG_02857"/>
<name>A0AAE9WBQ7_9SCHI</name>
<dbReference type="Pfam" id="PF04050">
    <property type="entry name" value="Upf2"/>
    <property type="match status" value="1"/>
</dbReference>
<dbReference type="GO" id="GO:0005737">
    <property type="term" value="C:cytoplasm"/>
    <property type="evidence" value="ECO:0007669"/>
    <property type="project" value="UniProtKB-SubCell"/>
</dbReference>